<dbReference type="PIRSF" id="PIRSF000189">
    <property type="entry name" value="D-aa_oxidase"/>
    <property type="match status" value="1"/>
</dbReference>
<feature type="binding site" evidence="6">
    <location>
        <position position="319"/>
    </location>
    <ligand>
        <name>D-dopa</name>
        <dbReference type="ChEBI" id="CHEBI:149689"/>
    </ligand>
</feature>
<dbReference type="Proteomes" id="UP000790833">
    <property type="component" value="Unassembled WGS sequence"/>
</dbReference>
<keyword evidence="3" id="KW-0285">Flavoprotein</keyword>
<evidence type="ECO:0000256" key="1">
    <source>
        <dbReference type="ARBA" id="ARBA00001974"/>
    </source>
</evidence>
<comment type="cofactor">
    <cofactor evidence="1 6">
        <name>FAD</name>
        <dbReference type="ChEBI" id="CHEBI:57692"/>
    </cofactor>
</comment>
<evidence type="ECO:0000256" key="6">
    <source>
        <dbReference type="PIRSR" id="PIRSR000189-1"/>
    </source>
</evidence>
<evidence type="ECO:0000256" key="2">
    <source>
        <dbReference type="ARBA" id="ARBA00006730"/>
    </source>
</evidence>
<feature type="binding site" evidence="6">
    <location>
        <begin position="44"/>
        <end position="45"/>
    </location>
    <ligand>
        <name>FAD</name>
        <dbReference type="ChEBI" id="CHEBI:57692"/>
    </ligand>
</feature>
<name>A0A9P7V5G7_9ASCO</name>
<protein>
    <recommendedName>
        <fullName evidence="7">FAD dependent oxidoreductase domain-containing protein</fullName>
    </recommendedName>
</protein>
<dbReference type="PANTHER" id="PTHR11530:SF16">
    <property type="entry name" value="D-AMINO ACID OXIDASE (AFU_ORTHOLOGUE AFUA_5G11290)"/>
    <property type="match status" value="1"/>
</dbReference>
<gene>
    <name evidence="8" type="ORF">KQ657_002995</name>
</gene>
<keyword evidence="5" id="KW-0560">Oxidoreductase</keyword>
<feature type="domain" description="FAD dependent oxidoreductase" evidence="7">
    <location>
        <begin position="3"/>
        <end position="332"/>
    </location>
</feature>
<dbReference type="GO" id="GO:0003884">
    <property type="term" value="F:D-amino-acid oxidase activity"/>
    <property type="evidence" value="ECO:0007669"/>
    <property type="project" value="InterPro"/>
</dbReference>
<sequence>MSITIVGAGVIGLTAGLQLKLAHPELNITIWAAHLPGDISTDYTSPFAGADWHSFADQNDKLVQQIDMVGYRKFLELADIEPRAGVHTIKSEQYTDLLPWFINEVDDFKMYDDNNKGKLPPYCKFGYEFKGIVISVPIYLSYLLQRNLELGNTFKRIKIHHINDAYDNNKSTNLVINCTGLLALKLQGLNDSLSLYPVRGQTLLVRNNVKREYSIETFGPEYPDELLYIMPRKEGGTIIGGCFKRDCESTQEDPELTKRIIQRAIKCAPELIDSRFKRNSPSIDIVKVNIGFRPFRENGYRIELDSTRPWLIHCYGFGGAGYQSSYGAIEIVSRIVASKLASPKL</sequence>
<dbReference type="OrthoDB" id="409956at2759"/>
<dbReference type="GO" id="GO:0005737">
    <property type="term" value="C:cytoplasm"/>
    <property type="evidence" value="ECO:0007669"/>
    <property type="project" value="TreeGrafter"/>
</dbReference>
<dbReference type="Gene3D" id="3.30.9.10">
    <property type="entry name" value="D-Amino Acid Oxidase, subunit A, domain 2"/>
    <property type="match status" value="1"/>
</dbReference>
<dbReference type="GeneID" id="66116369"/>
<dbReference type="GO" id="GO:0019478">
    <property type="term" value="P:D-amino acid catabolic process"/>
    <property type="evidence" value="ECO:0007669"/>
    <property type="project" value="TreeGrafter"/>
</dbReference>
<feature type="binding site" evidence="6">
    <location>
        <position position="179"/>
    </location>
    <ligand>
        <name>FAD</name>
        <dbReference type="ChEBI" id="CHEBI:57692"/>
    </ligand>
</feature>
<dbReference type="InterPro" id="IPR023209">
    <property type="entry name" value="DAO"/>
</dbReference>
<dbReference type="GO" id="GO:0071949">
    <property type="term" value="F:FAD binding"/>
    <property type="evidence" value="ECO:0007669"/>
    <property type="project" value="InterPro"/>
</dbReference>
<keyword evidence="9" id="KW-1185">Reference proteome</keyword>
<keyword evidence="4 6" id="KW-0274">FAD</keyword>
<dbReference type="SUPFAM" id="SSF51971">
    <property type="entry name" value="Nucleotide-binding domain"/>
    <property type="match status" value="1"/>
</dbReference>
<dbReference type="EMBL" id="JAHMUF010000026">
    <property type="protein sequence ID" value="KAG7191600.1"/>
    <property type="molecule type" value="Genomic_DNA"/>
</dbReference>
<reference evidence="8" key="1">
    <citation type="submission" date="2021-03" db="EMBL/GenBank/DDBJ databases">
        <authorList>
            <person name="Palmer J.M."/>
        </authorList>
    </citation>
    <scope>NUCLEOTIDE SEQUENCE</scope>
    <source>
        <strain evidence="8">ARV_011</strain>
    </source>
</reference>
<evidence type="ECO:0000256" key="5">
    <source>
        <dbReference type="ARBA" id="ARBA00023002"/>
    </source>
</evidence>
<organism evidence="8 9">
    <name type="scientific">Scheffersomyces spartinae</name>
    <dbReference type="NCBI Taxonomy" id="45513"/>
    <lineage>
        <taxon>Eukaryota</taxon>
        <taxon>Fungi</taxon>
        <taxon>Dikarya</taxon>
        <taxon>Ascomycota</taxon>
        <taxon>Saccharomycotina</taxon>
        <taxon>Pichiomycetes</taxon>
        <taxon>Debaryomycetaceae</taxon>
        <taxon>Scheffersomyces</taxon>
    </lineage>
</organism>
<comment type="similarity">
    <text evidence="2">Belongs to the DAMOX/DASOX family.</text>
</comment>
<evidence type="ECO:0000256" key="4">
    <source>
        <dbReference type="ARBA" id="ARBA00022827"/>
    </source>
</evidence>
<evidence type="ECO:0000313" key="9">
    <source>
        <dbReference type="Proteomes" id="UP000790833"/>
    </source>
</evidence>
<evidence type="ECO:0000259" key="7">
    <source>
        <dbReference type="Pfam" id="PF01266"/>
    </source>
</evidence>
<dbReference type="Gene3D" id="3.40.50.720">
    <property type="entry name" value="NAD(P)-binding Rossmann-like Domain"/>
    <property type="match status" value="1"/>
</dbReference>
<dbReference type="Pfam" id="PF01266">
    <property type="entry name" value="DAO"/>
    <property type="match status" value="1"/>
</dbReference>
<evidence type="ECO:0000313" key="8">
    <source>
        <dbReference type="EMBL" id="KAG7191600.1"/>
    </source>
</evidence>
<comment type="caution">
    <text evidence="8">The sequence shown here is derived from an EMBL/GenBank/DDBJ whole genome shotgun (WGS) entry which is preliminary data.</text>
</comment>
<dbReference type="SUPFAM" id="SSF54373">
    <property type="entry name" value="FAD-linked reductases, C-terminal domain"/>
    <property type="match status" value="1"/>
</dbReference>
<dbReference type="AlphaFoldDB" id="A0A9P7V5G7"/>
<dbReference type="RefSeq" id="XP_043047152.1">
    <property type="nucleotide sequence ID" value="XM_043193733.1"/>
</dbReference>
<proteinExistence type="inferred from homology"/>
<dbReference type="InterPro" id="IPR006076">
    <property type="entry name" value="FAD-dep_OxRdtase"/>
</dbReference>
<accession>A0A9P7V5G7</accession>
<evidence type="ECO:0000256" key="3">
    <source>
        <dbReference type="ARBA" id="ARBA00022630"/>
    </source>
</evidence>
<dbReference type="PANTHER" id="PTHR11530">
    <property type="entry name" value="D-AMINO ACID OXIDASE"/>
    <property type="match status" value="1"/>
</dbReference>